<protein>
    <submittedName>
        <fullName evidence="1">Uncharacterized protein</fullName>
    </submittedName>
</protein>
<accession>A0ABX4YJU3</accession>
<name>A0ABX4YJU3_9LEPT</name>
<comment type="caution">
    <text evidence="1">The sequence shown here is derived from an EMBL/GenBank/DDBJ whole genome shotgun (WGS) entry which is preliminary data.</text>
</comment>
<keyword evidence="2" id="KW-1185">Reference proteome</keyword>
<sequence>MRGGIRKHDALYLNRPGIQARSPRTGIFFPNFFRSETYPAKVFLKLHKSNDEADELPIDRRFRMK</sequence>
<organism evidence="1 2">
    <name type="scientific">Leptospira inadai serovar Lyme</name>
    <dbReference type="NCBI Taxonomy" id="293084"/>
    <lineage>
        <taxon>Bacteria</taxon>
        <taxon>Pseudomonadati</taxon>
        <taxon>Spirochaetota</taxon>
        <taxon>Spirochaetia</taxon>
        <taxon>Leptospirales</taxon>
        <taxon>Leptospiraceae</taxon>
        <taxon>Leptospira</taxon>
    </lineage>
</organism>
<evidence type="ECO:0000313" key="2">
    <source>
        <dbReference type="Proteomes" id="UP000094669"/>
    </source>
</evidence>
<gene>
    <name evidence="1" type="ORF">BES34_007915</name>
</gene>
<proteinExistence type="predicted"/>
<evidence type="ECO:0000313" key="1">
    <source>
        <dbReference type="EMBL" id="PNV75552.1"/>
    </source>
</evidence>
<reference evidence="1" key="1">
    <citation type="submission" date="2018-01" db="EMBL/GenBank/DDBJ databases">
        <title>Genomic characterization of Leptospira inadai serogroup Lyme isolated from captured rat in Brazil and comparative analysis with human reference strain.</title>
        <authorList>
            <person name="Moreno L.Z."/>
            <person name="Loureiro A.P."/>
            <person name="Miraglia F."/>
            <person name="Kremer F.S."/>
            <person name="Eslabao M.R."/>
            <person name="Dellagostin O.A."/>
            <person name="Lilenbaum W."/>
            <person name="Moreno A.M."/>
        </authorList>
    </citation>
    <scope>NUCLEOTIDE SEQUENCE [LARGE SCALE GENOMIC DNA]</scope>
    <source>
        <strain evidence="1">M34/99</strain>
    </source>
</reference>
<dbReference type="Proteomes" id="UP000094669">
    <property type="component" value="Unassembled WGS sequence"/>
</dbReference>
<dbReference type="EMBL" id="MCRM02000006">
    <property type="protein sequence ID" value="PNV75552.1"/>
    <property type="molecule type" value="Genomic_DNA"/>
</dbReference>